<sequence>MARSATGSHRPPLDAPLSTDSPETMPPATASRPAGPSLATLVLLSATSILTLNMVLPSLGNLAQSFDLGFGAASLVVSVYMVVTALLQVVLGPLSDLYGRRPVILVSLGLFALASLGCALAGAWWLFMAFRILQAAVISANVLSRAIVRDVSPPREATDRLATIGMTLALGPMLAPMVGGFLDQAFGWRATFWLFTAAGAALLLWCWRALPETAPGGGAGAMAQIRTYPQLLRDRLFWSYTACMGLSSGVFFSFLTAAAALAAEAWGMGEALLGLCLGAPPVGFLIGNFLSKRLSARVPGARLILAGRLATLAGMSGAAAAWAVGLSGPWAFFLFMPLIGVGNGLTFPAATVGTLAVPARLVGAAAGLSGALIIGTAAVMATATGLLVGHPPAIGPAVLVLAVSALAALVVSLPAIRADWDGIERDHDAAPAPAPGPAARPLRG</sequence>
<gene>
    <name evidence="11" type="ORF">SAMN05444417_1517</name>
</gene>
<feature type="transmembrane region" description="Helical" evidence="9">
    <location>
        <begin position="303"/>
        <end position="324"/>
    </location>
</feature>
<dbReference type="Proteomes" id="UP000184292">
    <property type="component" value="Unassembled WGS sequence"/>
</dbReference>
<dbReference type="Gene3D" id="1.20.1720.10">
    <property type="entry name" value="Multidrug resistance protein D"/>
    <property type="match status" value="1"/>
</dbReference>
<feature type="domain" description="Major facilitator superfamily (MFS) profile" evidence="10">
    <location>
        <begin position="37"/>
        <end position="420"/>
    </location>
</feature>
<evidence type="ECO:0000256" key="1">
    <source>
        <dbReference type="ARBA" id="ARBA00003279"/>
    </source>
</evidence>
<name>A0A1M6D4M8_9RHOB</name>
<dbReference type="SUPFAM" id="SSF103473">
    <property type="entry name" value="MFS general substrate transporter"/>
    <property type="match status" value="1"/>
</dbReference>
<evidence type="ECO:0000256" key="4">
    <source>
        <dbReference type="ARBA" id="ARBA00022475"/>
    </source>
</evidence>
<protein>
    <submittedName>
        <fullName evidence="11">MFS transporter, DHA1 family, bicyclomycin/chloramphenicol resistance protein</fullName>
    </submittedName>
</protein>
<feature type="transmembrane region" description="Helical" evidence="9">
    <location>
        <begin position="188"/>
        <end position="207"/>
    </location>
</feature>
<dbReference type="InterPro" id="IPR001958">
    <property type="entry name" value="Tet-R_TetA/multi-R_MdtG-like"/>
</dbReference>
<feature type="transmembrane region" description="Helical" evidence="9">
    <location>
        <begin position="103"/>
        <end position="126"/>
    </location>
</feature>
<feature type="transmembrane region" description="Helical" evidence="9">
    <location>
        <begin position="361"/>
        <end position="388"/>
    </location>
</feature>
<dbReference type="Pfam" id="PF07690">
    <property type="entry name" value="MFS_1"/>
    <property type="match status" value="1"/>
</dbReference>
<keyword evidence="5 9" id="KW-0812">Transmembrane</keyword>
<comment type="subcellular location">
    <subcellularLocation>
        <location evidence="2">Cell membrane</location>
        <topology evidence="2">Multi-pass membrane protein</topology>
    </subcellularLocation>
</comment>
<proteinExistence type="inferred from homology"/>
<dbReference type="InterPro" id="IPR020846">
    <property type="entry name" value="MFS_dom"/>
</dbReference>
<keyword evidence="12" id="KW-1185">Reference proteome</keyword>
<dbReference type="PROSITE" id="PS50850">
    <property type="entry name" value="MFS"/>
    <property type="match status" value="1"/>
</dbReference>
<dbReference type="OrthoDB" id="9800416at2"/>
<keyword evidence="6 9" id="KW-1133">Transmembrane helix</keyword>
<feature type="transmembrane region" description="Helical" evidence="9">
    <location>
        <begin position="271"/>
        <end position="291"/>
    </location>
</feature>
<evidence type="ECO:0000256" key="5">
    <source>
        <dbReference type="ARBA" id="ARBA00022692"/>
    </source>
</evidence>
<feature type="transmembrane region" description="Helical" evidence="9">
    <location>
        <begin position="236"/>
        <end position="259"/>
    </location>
</feature>
<evidence type="ECO:0000313" key="12">
    <source>
        <dbReference type="Proteomes" id="UP000184292"/>
    </source>
</evidence>
<evidence type="ECO:0000313" key="11">
    <source>
        <dbReference type="EMBL" id="SHI68159.1"/>
    </source>
</evidence>
<evidence type="ECO:0000256" key="7">
    <source>
        <dbReference type="ARBA" id="ARBA00023136"/>
    </source>
</evidence>
<dbReference type="EMBL" id="FQYO01000002">
    <property type="protein sequence ID" value="SHI68159.1"/>
    <property type="molecule type" value="Genomic_DNA"/>
</dbReference>
<feature type="transmembrane region" description="Helical" evidence="9">
    <location>
        <begin position="330"/>
        <end position="349"/>
    </location>
</feature>
<evidence type="ECO:0000256" key="3">
    <source>
        <dbReference type="ARBA" id="ARBA00007520"/>
    </source>
</evidence>
<dbReference type="InterPro" id="IPR005829">
    <property type="entry name" value="Sugar_transporter_CS"/>
</dbReference>
<dbReference type="GO" id="GO:0005886">
    <property type="term" value="C:plasma membrane"/>
    <property type="evidence" value="ECO:0007669"/>
    <property type="project" value="UniProtKB-SubCell"/>
</dbReference>
<dbReference type="InterPro" id="IPR036259">
    <property type="entry name" value="MFS_trans_sf"/>
</dbReference>
<evidence type="ECO:0000259" key="10">
    <source>
        <dbReference type="PROSITE" id="PS50850"/>
    </source>
</evidence>
<keyword evidence="7 9" id="KW-0472">Membrane</keyword>
<dbReference type="PANTHER" id="PTHR43124">
    <property type="entry name" value="PURINE EFFLUX PUMP PBUE"/>
    <property type="match status" value="1"/>
</dbReference>
<dbReference type="PRINTS" id="PR01035">
    <property type="entry name" value="TCRTETA"/>
</dbReference>
<dbReference type="PROSITE" id="PS00216">
    <property type="entry name" value="SUGAR_TRANSPORT_1"/>
    <property type="match status" value="1"/>
</dbReference>
<evidence type="ECO:0000256" key="2">
    <source>
        <dbReference type="ARBA" id="ARBA00004651"/>
    </source>
</evidence>
<dbReference type="AlphaFoldDB" id="A0A1M6D4M8"/>
<organism evidence="11 12">
    <name type="scientific">Wenxinia saemankumensis</name>
    <dbReference type="NCBI Taxonomy" id="1447782"/>
    <lineage>
        <taxon>Bacteria</taxon>
        <taxon>Pseudomonadati</taxon>
        <taxon>Pseudomonadota</taxon>
        <taxon>Alphaproteobacteria</taxon>
        <taxon>Rhodobacterales</taxon>
        <taxon>Roseobacteraceae</taxon>
        <taxon>Wenxinia</taxon>
    </lineage>
</organism>
<keyword evidence="4" id="KW-1003">Cell membrane</keyword>
<feature type="transmembrane region" description="Helical" evidence="9">
    <location>
        <begin position="68"/>
        <end position="91"/>
    </location>
</feature>
<dbReference type="PANTHER" id="PTHR43124:SF3">
    <property type="entry name" value="CHLORAMPHENICOL EFFLUX PUMP RV0191"/>
    <property type="match status" value="1"/>
</dbReference>
<comment type="similarity">
    <text evidence="3">Belongs to the major facilitator superfamily. TCR/Tet family.</text>
</comment>
<dbReference type="InterPro" id="IPR050189">
    <property type="entry name" value="MFS_Efflux_Transporters"/>
</dbReference>
<feature type="region of interest" description="Disordered" evidence="8">
    <location>
        <begin position="1"/>
        <end position="33"/>
    </location>
</feature>
<dbReference type="STRING" id="1447782.SAMN05444417_1517"/>
<feature type="transmembrane region" description="Helical" evidence="9">
    <location>
        <begin position="394"/>
        <end position="416"/>
    </location>
</feature>
<dbReference type="InterPro" id="IPR011701">
    <property type="entry name" value="MFS"/>
</dbReference>
<comment type="function">
    <text evidence="1">Resistance to tetracycline by an active tetracycline efflux. This is an energy-dependent process that decreases the accumulation of the antibiotic in whole cells. This protein functions as a metal-tetracycline/H(+) antiporter.</text>
</comment>
<feature type="transmembrane region" description="Helical" evidence="9">
    <location>
        <begin position="38"/>
        <end position="56"/>
    </location>
</feature>
<evidence type="ECO:0000256" key="9">
    <source>
        <dbReference type="SAM" id="Phobius"/>
    </source>
</evidence>
<reference evidence="11 12" key="1">
    <citation type="submission" date="2016-11" db="EMBL/GenBank/DDBJ databases">
        <authorList>
            <person name="Jaros S."/>
            <person name="Januszkiewicz K."/>
            <person name="Wedrychowicz H."/>
        </authorList>
    </citation>
    <scope>NUCLEOTIDE SEQUENCE [LARGE SCALE GENOMIC DNA]</scope>
    <source>
        <strain evidence="11 12">DSM 100565</strain>
    </source>
</reference>
<evidence type="ECO:0000256" key="6">
    <source>
        <dbReference type="ARBA" id="ARBA00022989"/>
    </source>
</evidence>
<accession>A0A1M6D4M8</accession>
<feature type="transmembrane region" description="Helical" evidence="9">
    <location>
        <begin position="132"/>
        <end position="148"/>
    </location>
</feature>
<evidence type="ECO:0000256" key="8">
    <source>
        <dbReference type="SAM" id="MobiDB-lite"/>
    </source>
</evidence>
<feature type="transmembrane region" description="Helical" evidence="9">
    <location>
        <begin position="160"/>
        <end position="182"/>
    </location>
</feature>
<dbReference type="GO" id="GO:0022857">
    <property type="term" value="F:transmembrane transporter activity"/>
    <property type="evidence" value="ECO:0007669"/>
    <property type="project" value="InterPro"/>
</dbReference>